<dbReference type="PANTHER" id="PTHR47785:SF5">
    <property type="entry name" value="ZN(II)2CYS6 TRANSCRIPTION FACTOR (EUROFUNG)"/>
    <property type="match status" value="1"/>
</dbReference>
<comment type="caution">
    <text evidence="4">The sequence shown here is derived from an EMBL/GenBank/DDBJ whole genome shotgun (WGS) entry which is preliminary data.</text>
</comment>
<feature type="region of interest" description="Disordered" evidence="2">
    <location>
        <begin position="216"/>
        <end position="243"/>
    </location>
</feature>
<dbReference type="Gene3D" id="4.10.240.10">
    <property type="entry name" value="Zn(2)-C6 fungal-type DNA-binding domain"/>
    <property type="match status" value="1"/>
</dbReference>
<feature type="domain" description="Zn(2)-C6 fungal-type" evidence="3">
    <location>
        <begin position="57"/>
        <end position="87"/>
    </location>
</feature>
<protein>
    <recommendedName>
        <fullName evidence="3">Zn(2)-C6 fungal-type domain-containing protein</fullName>
    </recommendedName>
</protein>
<keyword evidence="1" id="KW-0539">Nucleus</keyword>
<gene>
    <name evidence="4" type="ORF">B0J11DRAFT_512741</name>
</gene>
<dbReference type="PROSITE" id="PS50048">
    <property type="entry name" value="ZN2_CY6_FUNGAL_2"/>
    <property type="match status" value="1"/>
</dbReference>
<evidence type="ECO:0000256" key="1">
    <source>
        <dbReference type="ARBA" id="ARBA00023242"/>
    </source>
</evidence>
<reference evidence="4" key="1">
    <citation type="journal article" date="2021" name="Nat. Commun.">
        <title>Genetic determinants of endophytism in the Arabidopsis root mycobiome.</title>
        <authorList>
            <person name="Mesny F."/>
            <person name="Miyauchi S."/>
            <person name="Thiergart T."/>
            <person name="Pickel B."/>
            <person name="Atanasova L."/>
            <person name="Karlsson M."/>
            <person name="Huettel B."/>
            <person name="Barry K.W."/>
            <person name="Haridas S."/>
            <person name="Chen C."/>
            <person name="Bauer D."/>
            <person name="Andreopoulos W."/>
            <person name="Pangilinan J."/>
            <person name="LaButti K."/>
            <person name="Riley R."/>
            <person name="Lipzen A."/>
            <person name="Clum A."/>
            <person name="Drula E."/>
            <person name="Henrissat B."/>
            <person name="Kohler A."/>
            <person name="Grigoriev I.V."/>
            <person name="Martin F.M."/>
            <person name="Hacquard S."/>
        </authorList>
    </citation>
    <scope>NUCLEOTIDE SEQUENCE</scope>
    <source>
        <strain evidence="4">MPI-CAGE-CH-0243</strain>
    </source>
</reference>
<name>A0A9P9CZS1_9PLEO</name>
<evidence type="ECO:0000313" key="4">
    <source>
        <dbReference type="EMBL" id="KAH7109882.1"/>
    </source>
</evidence>
<feature type="compositionally biased region" description="Polar residues" evidence="2">
    <location>
        <begin position="218"/>
        <end position="227"/>
    </location>
</feature>
<proteinExistence type="predicted"/>
<evidence type="ECO:0000313" key="5">
    <source>
        <dbReference type="Proteomes" id="UP000700596"/>
    </source>
</evidence>
<dbReference type="GO" id="GO:0008270">
    <property type="term" value="F:zinc ion binding"/>
    <property type="evidence" value="ECO:0007669"/>
    <property type="project" value="InterPro"/>
</dbReference>
<dbReference type="Proteomes" id="UP000700596">
    <property type="component" value="Unassembled WGS sequence"/>
</dbReference>
<evidence type="ECO:0000256" key="2">
    <source>
        <dbReference type="SAM" id="MobiDB-lite"/>
    </source>
</evidence>
<sequence length="535" mass="60183">MKLVARNEEPNAGNNFGVHQETANDQSSGASSKRKLPRVSGLLQEEITFQRKRSATACQLCRTRKTKCNNQRPVCLKCSELNARCIYEEDQISSPSAAPANQILDRLEYLISLVESGSTRGYGVSRQSGSGVQNDQALGESDLNEEVQCTGTQEVFNTHNYTSEDMAEDIDTRVTRQAHSGSGQDILDWPVFENKYDRRWIEALIFDPTLPCDDLSGPYTSPSVTSDSTREGYEDPRQSSGTSAGICEDDVLHLVESFLVNVHVKNPIFDPEYLRRMAKVIVENGFNWKAPSCLVLIVCALASISSRFARHSTRTQDQDPNRAETSLSTTPGYQMAEAYYTAACKRIGLLKNTLLATECHFLAGVYEMYSLRPLQAAISFNRACVTFQTLTWMRSEYYATEDQLGTARASRLYWSCLKSEHETSIEIRFPSSGLTKLNYTSHFPAPPLAATAEDFYRMHNEFGTDPHVTSPARTHSEFEEGWYYYLADIAARRILQRVISSSYSTGESVWLDVSIQSLFQTAEELDRQLMEWLEA</sequence>
<organism evidence="4 5">
    <name type="scientific">Dendryphion nanum</name>
    <dbReference type="NCBI Taxonomy" id="256645"/>
    <lineage>
        <taxon>Eukaryota</taxon>
        <taxon>Fungi</taxon>
        <taxon>Dikarya</taxon>
        <taxon>Ascomycota</taxon>
        <taxon>Pezizomycotina</taxon>
        <taxon>Dothideomycetes</taxon>
        <taxon>Pleosporomycetidae</taxon>
        <taxon>Pleosporales</taxon>
        <taxon>Torulaceae</taxon>
        <taxon>Dendryphion</taxon>
    </lineage>
</organism>
<dbReference type="OrthoDB" id="4356994at2759"/>
<dbReference type="EMBL" id="JAGMWT010000030">
    <property type="protein sequence ID" value="KAH7109882.1"/>
    <property type="molecule type" value="Genomic_DNA"/>
</dbReference>
<dbReference type="InterPro" id="IPR053181">
    <property type="entry name" value="EcdB-like_regulator"/>
</dbReference>
<dbReference type="SMART" id="SM00066">
    <property type="entry name" value="GAL4"/>
    <property type="match status" value="1"/>
</dbReference>
<dbReference type="AlphaFoldDB" id="A0A9P9CZS1"/>
<evidence type="ECO:0000259" key="3">
    <source>
        <dbReference type="PROSITE" id="PS50048"/>
    </source>
</evidence>
<dbReference type="GO" id="GO:0000981">
    <property type="term" value="F:DNA-binding transcription factor activity, RNA polymerase II-specific"/>
    <property type="evidence" value="ECO:0007669"/>
    <property type="project" value="InterPro"/>
</dbReference>
<feature type="compositionally biased region" description="Polar residues" evidence="2">
    <location>
        <begin position="21"/>
        <end position="31"/>
    </location>
</feature>
<dbReference type="PROSITE" id="PS00463">
    <property type="entry name" value="ZN2_CY6_FUNGAL_1"/>
    <property type="match status" value="1"/>
</dbReference>
<dbReference type="InterPro" id="IPR036864">
    <property type="entry name" value="Zn2-C6_fun-type_DNA-bd_sf"/>
</dbReference>
<dbReference type="InterPro" id="IPR001138">
    <property type="entry name" value="Zn2Cys6_DnaBD"/>
</dbReference>
<dbReference type="SUPFAM" id="SSF57701">
    <property type="entry name" value="Zn2/Cys6 DNA-binding domain"/>
    <property type="match status" value="1"/>
</dbReference>
<feature type="region of interest" description="Disordered" evidence="2">
    <location>
        <begin position="1"/>
        <end position="37"/>
    </location>
</feature>
<feature type="compositionally biased region" description="Basic and acidic residues" evidence="2">
    <location>
        <begin position="228"/>
        <end position="237"/>
    </location>
</feature>
<dbReference type="PANTHER" id="PTHR47785">
    <property type="entry name" value="ZN(II)2CYS6 TRANSCRIPTION FACTOR (EUROFUNG)-RELATED-RELATED"/>
    <property type="match status" value="1"/>
</dbReference>
<dbReference type="Pfam" id="PF00172">
    <property type="entry name" value="Zn_clus"/>
    <property type="match status" value="1"/>
</dbReference>
<dbReference type="CDD" id="cd12148">
    <property type="entry name" value="fungal_TF_MHR"/>
    <property type="match status" value="1"/>
</dbReference>
<dbReference type="CDD" id="cd00067">
    <property type="entry name" value="GAL4"/>
    <property type="match status" value="1"/>
</dbReference>
<accession>A0A9P9CZS1</accession>
<keyword evidence="5" id="KW-1185">Reference proteome</keyword>